<protein>
    <submittedName>
        <fullName evidence="1">Uncharacterized protein</fullName>
    </submittedName>
</protein>
<organism evidence="1 2">
    <name type="scientific">Saprospira grandis (strain Lewin)</name>
    <dbReference type="NCBI Taxonomy" id="984262"/>
    <lineage>
        <taxon>Bacteria</taxon>
        <taxon>Pseudomonadati</taxon>
        <taxon>Bacteroidota</taxon>
        <taxon>Saprospiria</taxon>
        <taxon>Saprospirales</taxon>
        <taxon>Saprospiraceae</taxon>
        <taxon>Saprospira</taxon>
    </lineage>
</organism>
<dbReference type="KEGG" id="sgn:SGRA_0948"/>
<dbReference type="EMBL" id="CP002831">
    <property type="protein sequence ID" value="AFC23684.1"/>
    <property type="molecule type" value="Genomic_DNA"/>
</dbReference>
<accession>H6L2V7</accession>
<keyword evidence="2" id="KW-1185">Reference proteome</keyword>
<gene>
    <name evidence="1" type="ordered locus">SGRA_0948</name>
</gene>
<dbReference type="STRING" id="984262.SGRA_0948"/>
<evidence type="ECO:0000313" key="1">
    <source>
        <dbReference type="EMBL" id="AFC23684.1"/>
    </source>
</evidence>
<dbReference type="Proteomes" id="UP000007519">
    <property type="component" value="Chromosome"/>
</dbReference>
<name>H6L2V7_SAPGL</name>
<evidence type="ECO:0000313" key="2">
    <source>
        <dbReference type="Proteomes" id="UP000007519"/>
    </source>
</evidence>
<sequence length="163" mass="19300">MQKTILVGLLFFMAWGLYGQSWMQLRQEPIQIAYKIPYNWFVGGLEKQADYWRSLNTAPKGHINMLLLYSEELKAEELGQKAVWNYHFVGLDSLPADSLQGDFGLWEKRGHWREDNLELVRSWAWKKGEQYYLLYLWGREEKMNAFAQKKLSKVLTSIVFLDD</sequence>
<reference evidence="1 2" key="1">
    <citation type="journal article" date="2012" name="Stand. Genomic Sci.">
        <title>Complete genome sequencing and analysis of Saprospira grandis str. Lewin, a predatory marine bacterium.</title>
        <authorList>
            <person name="Saw J.H."/>
            <person name="Yuryev A."/>
            <person name="Kanbe M."/>
            <person name="Hou S."/>
            <person name="Young A.G."/>
            <person name="Aizawa S."/>
            <person name="Alam M."/>
        </authorList>
    </citation>
    <scope>NUCLEOTIDE SEQUENCE [LARGE SCALE GENOMIC DNA]</scope>
    <source>
        <strain evidence="1 2">Lewin</strain>
    </source>
</reference>
<dbReference type="OrthoDB" id="9822057at2"/>
<dbReference type="HOGENOM" id="CLU_1625904_0_0_10"/>
<dbReference type="AlphaFoldDB" id="H6L2V7"/>
<dbReference type="RefSeq" id="WP_015691334.1">
    <property type="nucleotide sequence ID" value="NC_016940.1"/>
</dbReference>
<proteinExistence type="predicted"/>